<keyword evidence="2" id="KW-0732">Signal</keyword>
<keyword evidence="4" id="KW-0121">Carboxypeptidase</keyword>
<dbReference type="OrthoDB" id="1747151at2759"/>
<evidence type="ECO:0000256" key="1">
    <source>
        <dbReference type="ARBA" id="ARBA00022670"/>
    </source>
</evidence>
<dbReference type="Proteomes" id="UP000325081">
    <property type="component" value="Unassembled WGS sequence"/>
</dbReference>
<organism evidence="4 5">
    <name type="scientific">Striga asiatica</name>
    <name type="common">Asiatic witchweed</name>
    <name type="synonym">Buchnera asiatica</name>
    <dbReference type="NCBI Taxonomy" id="4170"/>
    <lineage>
        <taxon>Eukaryota</taxon>
        <taxon>Viridiplantae</taxon>
        <taxon>Streptophyta</taxon>
        <taxon>Embryophyta</taxon>
        <taxon>Tracheophyta</taxon>
        <taxon>Spermatophyta</taxon>
        <taxon>Magnoliopsida</taxon>
        <taxon>eudicotyledons</taxon>
        <taxon>Gunneridae</taxon>
        <taxon>Pentapetalae</taxon>
        <taxon>asterids</taxon>
        <taxon>lamiids</taxon>
        <taxon>Lamiales</taxon>
        <taxon>Orobanchaceae</taxon>
        <taxon>Buchnereae</taxon>
        <taxon>Striga</taxon>
    </lineage>
</organism>
<dbReference type="InterPro" id="IPR029058">
    <property type="entry name" value="AB_hydrolase_fold"/>
</dbReference>
<reference evidence="5" key="1">
    <citation type="journal article" date="2019" name="Curr. Biol.">
        <title>Genome Sequence of Striga asiatica Provides Insight into the Evolution of Plant Parasitism.</title>
        <authorList>
            <person name="Yoshida S."/>
            <person name="Kim S."/>
            <person name="Wafula E.K."/>
            <person name="Tanskanen J."/>
            <person name="Kim Y.M."/>
            <person name="Honaas L."/>
            <person name="Yang Z."/>
            <person name="Spallek T."/>
            <person name="Conn C.E."/>
            <person name="Ichihashi Y."/>
            <person name="Cheong K."/>
            <person name="Cui S."/>
            <person name="Der J.P."/>
            <person name="Gundlach H."/>
            <person name="Jiao Y."/>
            <person name="Hori C."/>
            <person name="Ishida J.K."/>
            <person name="Kasahara H."/>
            <person name="Kiba T."/>
            <person name="Kim M.S."/>
            <person name="Koo N."/>
            <person name="Laohavisit A."/>
            <person name="Lee Y.H."/>
            <person name="Lumba S."/>
            <person name="McCourt P."/>
            <person name="Mortimer J.C."/>
            <person name="Mutuku J.M."/>
            <person name="Nomura T."/>
            <person name="Sasaki-Sekimoto Y."/>
            <person name="Seto Y."/>
            <person name="Wang Y."/>
            <person name="Wakatake T."/>
            <person name="Sakakibara H."/>
            <person name="Demura T."/>
            <person name="Yamaguchi S."/>
            <person name="Yoneyama K."/>
            <person name="Manabe R.I."/>
            <person name="Nelson D.C."/>
            <person name="Schulman A.H."/>
            <person name="Timko M.P."/>
            <person name="dePamphilis C.W."/>
            <person name="Choi D."/>
            <person name="Shirasu K."/>
        </authorList>
    </citation>
    <scope>NUCLEOTIDE SEQUENCE [LARGE SCALE GENOMIC DNA]</scope>
    <source>
        <strain evidence="5">cv. UVA1</strain>
    </source>
</reference>
<keyword evidence="3" id="KW-0378">Hydrolase</keyword>
<evidence type="ECO:0000256" key="3">
    <source>
        <dbReference type="ARBA" id="ARBA00022801"/>
    </source>
</evidence>
<dbReference type="PANTHER" id="PTHR11010:SF96">
    <property type="entry name" value="LYSOSOMAL PRO-X CARBOXYPEPTIDASE-LIKE ISOFORM X1"/>
    <property type="match status" value="1"/>
</dbReference>
<comment type="caution">
    <text evidence="4">The sequence shown here is derived from an EMBL/GenBank/DDBJ whole genome shotgun (WGS) entry which is preliminary data.</text>
</comment>
<protein>
    <submittedName>
        <fullName evidence="4">Lysosomal Pro-X carboxypeptidase</fullName>
    </submittedName>
</protein>
<dbReference type="AlphaFoldDB" id="A0A5A7RD49"/>
<dbReference type="PANTHER" id="PTHR11010">
    <property type="entry name" value="PROTEASE S28 PRO-X CARBOXYPEPTIDASE-RELATED"/>
    <property type="match status" value="1"/>
</dbReference>
<proteinExistence type="predicted"/>
<dbReference type="GO" id="GO:0004180">
    <property type="term" value="F:carboxypeptidase activity"/>
    <property type="evidence" value="ECO:0007669"/>
    <property type="project" value="UniProtKB-KW"/>
</dbReference>
<dbReference type="Gene3D" id="3.40.50.1820">
    <property type="entry name" value="alpha/beta hydrolase"/>
    <property type="match status" value="2"/>
</dbReference>
<feature type="non-terminal residue" evidence="4">
    <location>
        <position position="206"/>
    </location>
</feature>
<accession>A0A5A7RD49</accession>
<evidence type="ECO:0000256" key="2">
    <source>
        <dbReference type="ARBA" id="ARBA00022729"/>
    </source>
</evidence>
<evidence type="ECO:0000313" key="5">
    <source>
        <dbReference type="Proteomes" id="UP000325081"/>
    </source>
</evidence>
<name>A0A5A7RD49_STRAF</name>
<sequence length="206" mass="23284">MTFPHHKIPIKLSHELHKQKLLSKHIFFNQSAPLSKGYKTHFYPQTLDHFNYGPTSDTTFRQKYIINDKNWGGAKNNSPIIAYFGSEGALADQINYITAALNDIAQSLKPLLVFIETHFYLQTLDHFNYGPTSGTTFRQKYVINDKNWGGAKNNSPILAYFGAEGALERQIRSLGSALNDTAHSLKALLVLIEIGERRSDPNRFGD</sequence>
<dbReference type="EMBL" id="BKCP01011959">
    <property type="protein sequence ID" value="GER55615.1"/>
    <property type="molecule type" value="Genomic_DNA"/>
</dbReference>
<keyword evidence="1" id="KW-0645">Protease</keyword>
<evidence type="ECO:0000313" key="4">
    <source>
        <dbReference type="EMBL" id="GER55615.1"/>
    </source>
</evidence>
<gene>
    <name evidence="4" type="ORF">STAS_33293</name>
</gene>
<keyword evidence="5" id="KW-1185">Reference proteome</keyword>
<dbReference type="GO" id="GO:0006508">
    <property type="term" value="P:proteolysis"/>
    <property type="evidence" value="ECO:0007669"/>
    <property type="project" value="UniProtKB-KW"/>
</dbReference>
<dbReference type="GO" id="GO:0008239">
    <property type="term" value="F:dipeptidyl-peptidase activity"/>
    <property type="evidence" value="ECO:0007669"/>
    <property type="project" value="TreeGrafter"/>
</dbReference>